<accession>A0A9X5FEU4</accession>
<dbReference type="Pfam" id="PF07811">
    <property type="entry name" value="TadE"/>
    <property type="match status" value="1"/>
</dbReference>
<evidence type="ECO:0000313" key="3">
    <source>
        <dbReference type="EMBL" id="NKX94002.1"/>
    </source>
</evidence>
<reference evidence="3 4" key="1">
    <citation type="submission" date="2020-04" db="EMBL/GenBank/DDBJ databases">
        <title>MicrobeNet Type strains.</title>
        <authorList>
            <person name="Nicholson A.C."/>
        </authorList>
    </citation>
    <scope>NUCLEOTIDE SEQUENCE [LARGE SCALE GENOMIC DNA]</scope>
    <source>
        <strain evidence="3 4">ATCC BAA-789</strain>
    </source>
</reference>
<keyword evidence="1" id="KW-0472">Membrane</keyword>
<evidence type="ECO:0000259" key="2">
    <source>
        <dbReference type="Pfam" id="PF07811"/>
    </source>
</evidence>
<keyword evidence="1" id="KW-0812">Transmembrane</keyword>
<dbReference type="Proteomes" id="UP000774283">
    <property type="component" value="Unassembled WGS sequence"/>
</dbReference>
<evidence type="ECO:0000256" key="1">
    <source>
        <dbReference type="SAM" id="Phobius"/>
    </source>
</evidence>
<dbReference type="RefSeq" id="WP_168448063.1">
    <property type="nucleotide sequence ID" value="NZ_JAAXOW010000004.1"/>
</dbReference>
<dbReference type="InterPro" id="IPR012495">
    <property type="entry name" value="TadE-like_dom"/>
</dbReference>
<evidence type="ECO:0000313" key="4">
    <source>
        <dbReference type="Proteomes" id="UP000774283"/>
    </source>
</evidence>
<feature type="domain" description="TadE-like" evidence="2">
    <location>
        <begin position="16"/>
        <end position="58"/>
    </location>
</feature>
<gene>
    <name evidence="3" type="ORF">HF995_12105</name>
</gene>
<dbReference type="AlphaFoldDB" id="A0A9X5FEU4"/>
<comment type="caution">
    <text evidence="3">The sequence shown here is derived from an EMBL/GenBank/DDBJ whole genome shotgun (WGS) entry which is preliminary data.</text>
</comment>
<keyword evidence="1" id="KW-1133">Transmembrane helix</keyword>
<feature type="transmembrane region" description="Helical" evidence="1">
    <location>
        <begin position="20"/>
        <end position="39"/>
    </location>
</feature>
<protein>
    <recommendedName>
        <fullName evidence="2">TadE-like domain-containing protein</fullName>
    </recommendedName>
</protein>
<keyword evidence="4" id="KW-1185">Reference proteome</keyword>
<dbReference type="EMBL" id="JAAXOW010000004">
    <property type="protein sequence ID" value="NKX94002.1"/>
    <property type="molecule type" value="Genomic_DNA"/>
</dbReference>
<organism evidence="3 4">
    <name type="scientific">Sanguibacter hominis ATCC BAA-789</name>
    <dbReference type="NCBI Taxonomy" id="1312740"/>
    <lineage>
        <taxon>Bacteria</taxon>
        <taxon>Bacillati</taxon>
        <taxon>Actinomycetota</taxon>
        <taxon>Actinomycetes</taxon>
        <taxon>Micrococcales</taxon>
        <taxon>Sanguibacteraceae</taxon>
        <taxon>Sanguibacter</taxon>
    </lineage>
</organism>
<name>A0A9X5FEU4_9MICO</name>
<dbReference type="NCBIfam" id="NF041390">
    <property type="entry name" value="TadE_Rv3655c"/>
    <property type="match status" value="1"/>
</dbReference>
<proteinExistence type="predicted"/>
<sequence length="119" mass="12250">MSRSPRPAVAPRGDSGVVTAELAVLLPTVVVLLLVLLVVGNVGMTRLQVAGAARAGARAASLGEDPAAVTTAARRVAGDRAAVMTGEDEGWRTVEVSRDIGTSWLSFHVSASSTAWVEQ</sequence>
<dbReference type="InterPro" id="IPR049790">
    <property type="entry name" value="Rv3655c/TadE"/>
</dbReference>